<dbReference type="PANTHER" id="PTHR16253:SF0">
    <property type="entry name" value="TETRATRICOPEPTIDE REPEAT PROTEIN 22"/>
    <property type="match status" value="1"/>
</dbReference>
<dbReference type="OrthoDB" id="9982425at2759"/>
<evidence type="ECO:0000313" key="3">
    <source>
        <dbReference type="EMBL" id="VDI04731.1"/>
    </source>
</evidence>
<dbReference type="InterPro" id="IPR000157">
    <property type="entry name" value="TIR_dom"/>
</dbReference>
<proteinExistence type="predicted"/>
<accession>A0A8B6CHS5</accession>
<dbReference type="InterPro" id="IPR042342">
    <property type="entry name" value="TTC22"/>
</dbReference>
<dbReference type="InterPro" id="IPR035897">
    <property type="entry name" value="Toll_tir_struct_dom_sf"/>
</dbReference>
<evidence type="ECO:0000313" key="4">
    <source>
        <dbReference type="Proteomes" id="UP000596742"/>
    </source>
</evidence>
<reference evidence="3" key="1">
    <citation type="submission" date="2018-11" db="EMBL/GenBank/DDBJ databases">
        <authorList>
            <person name="Alioto T."/>
            <person name="Alioto T."/>
        </authorList>
    </citation>
    <scope>NUCLEOTIDE SEQUENCE</scope>
</reference>
<dbReference type="SMART" id="SM00255">
    <property type="entry name" value="TIR"/>
    <property type="match status" value="1"/>
</dbReference>
<dbReference type="Gene3D" id="3.40.50.10140">
    <property type="entry name" value="Toll/interleukin-1 receptor homology (TIR) domain"/>
    <property type="match status" value="1"/>
</dbReference>
<dbReference type="GO" id="GO:0007165">
    <property type="term" value="P:signal transduction"/>
    <property type="evidence" value="ECO:0007669"/>
    <property type="project" value="InterPro"/>
</dbReference>
<dbReference type="PANTHER" id="PTHR16253">
    <property type="entry name" value="TETRATRICOPEPTIDE REPEAT PROTEIN 22"/>
    <property type="match status" value="1"/>
</dbReference>
<dbReference type="Pfam" id="PF13676">
    <property type="entry name" value="TIR_2"/>
    <property type="match status" value="1"/>
</dbReference>
<keyword evidence="1" id="KW-1133">Transmembrane helix</keyword>
<organism evidence="3 4">
    <name type="scientific">Mytilus galloprovincialis</name>
    <name type="common">Mediterranean mussel</name>
    <dbReference type="NCBI Taxonomy" id="29158"/>
    <lineage>
        <taxon>Eukaryota</taxon>
        <taxon>Metazoa</taxon>
        <taxon>Spiralia</taxon>
        <taxon>Lophotrochozoa</taxon>
        <taxon>Mollusca</taxon>
        <taxon>Bivalvia</taxon>
        <taxon>Autobranchia</taxon>
        <taxon>Pteriomorphia</taxon>
        <taxon>Mytilida</taxon>
        <taxon>Mytiloidea</taxon>
        <taxon>Mytilidae</taxon>
        <taxon>Mytilinae</taxon>
        <taxon>Mytilus</taxon>
    </lineage>
</organism>
<dbReference type="AlphaFoldDB" id="A0A8B6CHS5"/>
<dbReference type="SUPFAM" id="SSF52200">
    <property type="entry name" value="Toll/Interleukin receptor TIR domain"/>
    <property type="match status" value="1"/>
</dbReference>
<name>A0A8B6CHS5_MYTGA</name>
<dbReference type="Proteomes" id="UP000596742">
    <property type="component" value="Unassembled WGS sequence"/>
</dbReference>
<keyword evidence="1" id="KW-0812">Transmembrane</keyword>
<comment type="caution">
    <text evidence="3">The sequence shown here is derived from an EMBL/GenBank/DDBJ whole genome shotgun (WGS) entry which is preliminary data.</text>
</comment>
<dbReference type="PROSITE" id="PS50104">
    <property type="entry name" value="TIR"/>
    <property type="match status" value="1"/>
</dbReference>
<feature type="transmembrane region" description="Helical" evidence="1">
    <location>
        <begin position="274"/>
        <end position="296"/>
    </location>
</feature>
<protein>
    <recommendedName>
        <fullName evidence="2">TIR domain-containing protein</fullName>
    </recommendedName>
</protein>
<dbReference type="EMBL" id="UYJE01001737">
    <property type="protein sequence ID" value="VDI04731.1"/>
    <property type="molecule type" value="Genomic_DNA"/>
</dbReference>
<feature type="domain" description="TIR" evidence="2">
    <location>
        <begin position="22"/>
        <end position="149"/>
    </location>
</feature>
<keyword evidence="4" id="KW-1185">Reference proteome</keyword>
<evidence type="ECO:0000259" key="2">
    <source>
        <dbReference type="PROSITE" id="PS50104"/>
    </source>
</evidence>
<feature type="transmembrane region" description="Helical" evidence="1">
    <location>
        <begin position="240"/>
        <end position="262"/>
    </location>
</feature>
<gene>
    <name evidence="3" type="ORF">MGAL_10B074227</name>
</gene>
<sequence length="462" mass="53318">MAMQNFGNQGTGPNPYELPAGKEYHIFIACCGLDSRKGKWLMEQLESRYPFRCVYHERDFRPGAMIVDNMREYMDKSVKVLLLLSNGFFQSYYCKLEETFAISLSDEAGQNCIIPVLLEDVPLPPVLRHMTYIDARLPGDVVAQIREAYCRTAHQIGLSPSLCHIGGDDNGKRIGIVEGHHSSLCVCGCRWKFEDFNLNYTHFDEDTKQHIEEMCFDATETLNSKPGMRFYGYFTQRREFIGVFLACLIYSALVVGIYLTYVQATNRSFDGTDVYVPIIVGVSLLPTVYFLVAGYIGSKLTRKYIETTLWKIVKQHYKKSKCLMFYDNVPVGCSPMCGRKTRPNLVLISYDTKPCKEYVLLYLRNKFSGFAENHEAFEEWADKLIECTIAYYSHDIIHWEDLPKSSYNRHDTWKQRECICQLVEPHLSELSLGQCVWFKYLGKREHKTFSNGTVTYGRTIIL</sequence>
<evidence type="ECO:0000256" key="1">
    <source>
        <dbReference type="SAM" id="Phobius"/>
    </source>
</evidence>
<keyword evidence="1" id="KW-0472">Membrane</keyword>